<dbReference type="AlphaFoldDB" id="A0A285IX94"/>
<evidence type="ECO:0000256" key="2">
    <source>
        <dbReference type="SAM" id="Phobius"/>
    </source>
</evidence>
<evidence type="ECO:0000313" key="4">
    <source>
        <dbReference type="Proteomes" id="UP000219612"/>
    </source>
</evidence>
<organism evidence="3 4">
    <name type="scientific">Paractinoplanes atraurantiacus</name>
    <dbReference type="NCBI Taxonomy" id="1036182"/>
    <lineage>
        <taxon>Bacteria</taxon>
        <taxon>Bacillati</taxon>
        <taxon>Actinomycetota</taxon>
        <taxon>Actinomycetes</taxon>
        <taxon>Micromonosporales</taxon>
        <taxon>Micromonosporaceae</taxon>
        <taxon>Paractinoplanes</taxon>
    </lineage>
</organism>
<keyword evidence="2" id="KW-0472">Membrane</keyword>
<reference evidence="4" key="1">
    <citation type="submission" date="2017-09" db="EMBL/GenBank/DDBJ databases">
        <authorList>
            <person name="Varghese N."/>
            <person name="Submissions S."/>
        </authorList>
    </citation>
    <scope>NUCLEOTIDE SEQUENCE [LARGE SCALE GENOMIC DNA]</scope>
    <source>
        <strain evidence="4">CGMCC 4.6857</strain>
    </source>
</reference>
<sequence>MTTPQHPDPTEPANTAPQAGSEPWAAPSHGLFTDSPAPGAATTTMTGLPSYEQETPRRRTGSLPLLLTGLAGLLVGALIVGVVWAASSSLGGDKSNAAADVRASCDILDRLPGTWTRESFDLANTNRLAAAYALAASAAKDDTRYQTLAETEQAAHQASLSFQFDILSIRVQDARNECDKL</sequence>
<dbReference type="EMBL" id="OBDY01000013">
    <property type="protein sequence ID" value="SNY52453.1"/>
    <property type="molecule type" value="Genomic_DNA"/>
</dbReference>
<evidence type="ECO:0000313" key="3">
    <source>
        <dbReference type="EMBL" id="SNY52453.1"/>
    </source>
</evidence>
<protein>
    <submittedName>
        <fullName evidence="3">Uncharacterized protein</fullName>
    </submittedName>
</protein>
<accession>A0A285IX94</accession>
<keyword evidence="2" id="KW-0812">Transmembrane</keyword>
<dbReference type="RefSeq" id="WP_097322881.1">
    <property type="nucleotide sequence ID" value="NZ_OBDY01000013.1"/>
</dbReference>
<name>A0A285IX94_9ACTN</name>
<feature type="transmembrane region" description="Helical" evidence="2">
    <location>
        <begin position="65"/>
        <end position="86"/>
    </location>
</feature>
<dbReference type="Proteomes" id="UP000219612">
    <property type="component" value="Unassembled WGS sequence"/>
</dbReference>
<keyword evidence="4" id="KW-1185">Reference proteome</keyword>
<feature type="region of interest" description="Disordered" evidence="1">
    <location>
        <begin position="1"/>
        <end position="41"/>
    </location>
</feature>
<proteinExistence type="predicted"/>
<evidence type="ECO:0000256" key="1">
    <source>
        <dbReference type="SAM" id="MobiDB-lite"/>
    </source>
</evidence>
<gene>
    <name evidence="3" type="ORF">SAMN05421748_1132</name>
</gene>
<keyword evidence="2" id="KW-1133">Transmembrane helix</keyword>